<sequence length="201" mass="22243">MKRVISGLLGLGCLMLALGLGSCAVAEQKGVKVGDPAPDWKGIIGVDDKQHSLSDYKDAKLIVLVFTCNHCPVAKAYEDRLIALQKDYKDKGVQVIAVNVNNIPEDRLDRMKERAKEKGFNFPYIYDSSQKMGHDYGARVTPHVFVLDSERKIAYIGAIDDNMDPAKVKKHYLRDALDALLDGKSPPVAETKAFGCTIKYE</sequence>
<keyword evidence="4" id="KW-1185">Reference proteome</keyword>
<evidence type="ECO:0000256" key="1">
    <source>
        <dbReference type="SAM" id="SignalP"/>
    </source>
</evidence>
<reference evidence="3 4" key="1">
    <citation type="journal article" name="Front. Microbiol.">
        <title>Sugar Metabolism of the First Thermophilic Planctomycete Thermogutta terrifontis: Comparative Genomic and Transcriptomic Approaches.</title>
        <authorList>
            <person name="Elcheninov A.G."/>
            <person name="Menzel P."/>
            <person name="Gudbergsdottir S.R."/>
            <person name="Slesarev A.I."/>
            <person name="Kadnikov V.V."/>
            <person name="Krogh A."/>
            <person name="Bonch-Osmolovskaya E.A."/>
            <person name="Peng X."/>
            <person name="Kublanov I.V."/>
        </authorList>
    </citation>
    <scope>NUCLEOTIDE SEQUENCE [LARGE SCALE GENOMIC DNA]</scope>
    <source>
        <strain evidence="3 4">R1</strain>
    </source>
</reference>
<dbReference type="KEGG" id="ttf:THTE_4478"/>
<dbReference type="InterPro" id="IPR013766">
    <property type="entry name" value="Thioredoxin_domain"/>
</dbReference>
<organism evidence="3 4">
    <name type="scientific">Thermogutta terrifontis</name>
    <dbReference type="NCBI Taxonomy" id="1331910"/>
    <lineage>
        <taxon>Bacteria</taxon>
        <taxon>Pseudomonadati</taxon>
        <taxon>Planctomycetota</taxon>
        <taxon>Planctomycetia</taxon>
        <taxon>Pirellulales</taxon>
        <taxon>Thermoguttaceae</taxon>
        <taxon>Thermogutta</taxon>
    </lineage>
</organism>
<dbReference type="PANTHER" id="PTHR43640">
    <property type="entry name" value="OS07G0260300 PROTEIN"/>
    <property type="match status" value="1"/>
</dbReference>
<proteinExistence type="predicted"/>
<dbReference type="OrthoDB" id="9809746at2"/>
<dbReference type="SUPFAM" id="SSF52833">
    <property type="entry name" value="Thioredoxin-like"/>
    <property type="match status" value="1"/>
</dbReference>
<name>A0A286RM93_9BACT</name>
<feature type="domain" description="Thioredoxin" evidence="2">
    <location>
        <begin position="31"/>
        <end position="182"/>
    </location>
</feature>
<accession>A0A286RM93</accession>
<dbReference type="Gene3D" id="3.40.30.10">
    <property type="entry name" value="Glutaredoxin"/>
    <property type="match status" value="1"/>
</dbReference>
<dbReference type="InterPro" id="IPR047262">
    <property type="entry name" value="PRX-like1"/>
</dbReference>
<feature type="chain" id="PRO_5012334955" evidence="1">
    <location>
        <begin position="27"/>
        <end position="201"/>
    </location>
</feature>
<dbReference type="Pfam" id="PF08534">
    <property type="entry name" value="Redoxin"/>
    <property type="match status" value="1"/>
</dbReference>
<dbReference type="PROSITE" id="PS51257">
    <property type="entry name" value="PROKAR_LIPOPROTEIN"/>
    <property type="match status" value="1"/>
</dbReference>
<dbReference type="InterPro" id="IPR013740">
    <property type="entry name" value="Redoxin"/>
</dbReference>
<feature type="signal peptide" evidence="1">
    <location>
        <begin position="1"/>
        <end position="26"/>
    </location>
</feature>
<evidence type="ECO:0000259" key="2">
    <source>
        <dbReference type="PROSITE" id="PS51352"/>
    </source>
</evidence>
<dbReference type="InterPro" id="IPR036249">
    <property type="entry name" value="Thioredoxin-like_sf"/>
</dbReference>
<dbReference type="PROSITE" id="PS51352">
    <property type="entry name" value="THIOREDOXIN_2"/>
    <property type="match status" value="1"/>
</dbReference>
<keyword evidence="1" id="KW-0732">Signal</keyword>
<dbReference type="Proteomes" id="UP000215086">
    <property type="component" value="Chromosome"/>
</dbReference>
<dbReference type="GO" id="GO:0016491">
    <property type="term" value="F:oxidoreductase activity"/>
    <property type="evidence" value="ECO:0007669"/>
    <property type="project" value="InterPro"/>
</dbReference>
<dbReference type="CDD" id="cd02969">
    <property type="entry name" value="PRX_like1"/>
    <property type="match status" value="1"/>
</dbReference>
<evidence type="ECO:0000313" key="4">
    <source>
        <dbReference type="Proteomes" id="UP000215086"/>
    </source>
</evidence>
<dbReference type="AlphaFoldDB" id="A0A286RM93"/>
<gene>
    <name evidence="3" type="ORF">THTE_4478</name>
</gene>
<evidence type="ECO:0000313" key="3">
    <source>
        <dbReference type="EMBL" id="ASV77079.1"/>
    </source>
</evidence>
<protein>
    <submittedName>
        <fullName evidence="3">Alkyl hydroperoxide reductase and/or thiol-specific antioxidant family (AhpC/TSA) protein</fullName>
    </submittedName>
</protein>
<dbReference type="EMBL" id="CP018477">
    <property type="protein sequence ID" value="ASV77079.1"/>
    <property type="molecule type" value="Genomic_DNA"/>
</dbReference>
<dbReference type="RefSeq" id="WP_095416686.1">
    <property type="nucleotide sequence ID" value="NZ_CP018477.1"/>
</dbReference>
<dbReference type="PANTHER" id="PTHR43640:SF1">
    <property type="entry name" value="THIOREDOXIN-DEPENDENT PEROXIREDOXIN"/>
    <property type="match status" value="1"/>
</dbReference>